<evidence type="ECO:0000256" key="4">
    <source>
        <dbReference type="ARBA" id="ARBA00010617"/>
    </source>
</evidence>
<comment type="cofactor">
    <cofactor evidence="1 13">
        <name>heme</name>
        <dbReference type="ChEBI" id="CHEBI:30413"/>
    </cofactor>
</comment>
<dbReference type="OrthoDB" id="2789670at2759"/>
<keyword evidence="8" id="KW-0492">Microsome</keyword>
<feature type="binding site" description="axial binding residue" evidence="13">
    <location>
        <position position="486"/>
    </location>
    <ligand>
        <name>heme</name>
        <dbReference type="ChEBI" id="CHEBI:30413"/>
    </ligand>
    <ligandPart>
        <name>Fe</name>
        <dbReference type="ChEBI" id="CHEBI:18248"/>
    </ligandPart>
</feature>
<name>A0A8B8GLU1_9HEMI</name>
<dbReference type="GO" id="GO:0005506">
    <property type="term" value="F:iron ion binding"/>
    <property type="evidence" value="ECO:0007669"/>
    <property type="project" value="InterPro"/>
</dbReference>
<dbReference type="FunFam" id="1.10.630.10:FF:000042">
    <property type="entry name" value="Cytochrome P450"/>
    <property type="match status" value="1"/>
</dbReference>
<evidence type="ECO:0000256" key="13">
    <source>
        <dbReference type="PIRSR" id="PIRSR602401-1"/>
    </source>
</evidence>
<dbReference type="InterPro" id="IPR017972">
    <property type="entry name" value="Cyt_P450_CS"/>
</dbReference>
<proteinExistence type="inferred from homology"/>
<keyword evidence="10 13" id="KW-0408">Iron</keyword>
<dbReference type="Proteomes" id="UP000694846">
    <property type="component" value="Unplaced"/>
</dbReference>
<evidence type="ECO:0000256" key="6">
    <source>
        <dbReference type="ARBA" id="ARBA00022723"/>
    </source>
</evidence>
<evidence type="ECO:0000256" key="7">
    <source>
        <dbReference type="ARBA" id="ARBA00022824"/>
    </source>
</evidence>
<evidence type="ECO:0000256" key="2">
    <source>
        <dbReference type="ARBA" id="ARBA00004174"/>
    </source>
</evidence>
<dbReference type="GO" id="GO:0005789">
    <property type="term" value="C:endoplasmic reticulum membrane"/>
    <property type="evidence" value="ECO:0007669"/>
    <property type="project" value="UniProtKB-SubCell"/>
</dbReference>
<evidence type="ECO:0000313" key="16">
    <source>
        <dbReference type="RefSeq" id="XP_025424018.1"/>
    </source>
</evidence>
<evidence type="ECO:0000256" key="10">
    <source>
        <dbReference type="ARBA" id="ARBA00023004"/>
    </source>
</evidence>
<keyword evidence="11 14" id="KW-0503">Monooxygenase</keyword>
<comment type="subcellular location">
    <subcellularLocation>
        <location evidence="3">Endoplasmic reticulum membrane</location>
        <topology evidence="3">Peripheral membrane protein</topology>
    </subcellularLocation>
    <subcellularLocation>
        <location evidence="2">Microsome membrane</location>
        <topology evidence="2">Peripheral membrane protein</topology>
    </subcellularLocation>
</comment>
<dbReference type="Gene3D" id="1.10.630.10">
    <property type="entry name" value="Cytochrome P450"/>
    <property type="match status" value="1"/>
</dbReference>
<evidence type="ECO:0000256" key="11">
    <source>
        <dbReference type="ARBA" id="ARBA00023033"/>
    </source>
</evidence>
<dbReference type="InterPro" id="IPR001128">
    <property type="entry name" value="Cyt_P450"/>
</dbReference>
<dbReference type="CDD" id="cd11056">
    <property type="entry name" value="CYP6-like"/>
    <property type="match status" value="1"/>
</dbReference>
<evidence type="ECO:0000256" key="9">
    <source>
        <dbReference type="ARBA" id="ARBA00023002"/>
    </source>
</evidence>
<dbReference type="InterPro" id="IPR002401">
    <property type="entry name" value="Cyt_P450_E_grp-I"/>
</dbReference>
<dbReference type="GO" id="GO:0016705">
    <property type="term" value="F:oxidoreductase activity, acting on paired donors, with incorporation or reduction of molecular oxygen"/>
    <property type="evidence" value="ECO:0007669"/>
    <property type="project" value="InterPro"/>
</dbReference>
<sequence>MFAVPEHHPSLLAGALLLLPPLLLLLLLLYLYATWTHGHWSALGVPCPSPPVPLFGHAMPSMLGRMHFMDVLHDLYRALGDRRFGGIYTMRTPQLLVKDPELIGECGVTMTITANGRPRLLVLPVFFRCHILIKDFNNFTDRGLYAGTHTNPLNNNIFFTRGERWKTMRQKLSPTFTANKLKYMNEQVKECTDSLLSTIGRTVREVADRIEIRDMMAKYSTDVIGSCAFGLKLDAINDPDSEFRKHGKTVFQPSLRSKIRVAVIFMQPSLLGIFRVHHYSHRTITFFRDAFRQTIEHRQRTNEDRKDFVHHLMKAREDLVLNPDLKPEEKFTEMDIVANAYILFIAGFETVSTSMSFCMYELALRKDVQDKVRKEIMEVKAKHNGEMNSECLNELPYMGMVIKETLRKYPPLVTLNRVVTKPYVLPGTAVKLKTGTKIVIPVHAIHYDPKYYADPEAFEPDRFSDENVHNLHPNTYMPFGDGPRFCIGKRFAEFEMKMALSEVLINYEVTPCEKTQIPIKYVIGSFVNIPESIWLKFKKLDT</sequence>
<dbReference type="GeneID" id="112693250"/>
<accession>A0A8B8GLU1</accession>
<evidence type="ECO:0000256" key="3">
    <source>
        <dbReference type="ARBA" id="ARBA00004406"/>
    </source>
</evidence>
<dbReference type="PROSITE" id="PS00086">
    <property type="entry name" value="CYTOCHROME_P450"/>
    <property type="match status" value="1"/>
</dbReference>
<gene>
    <name evidence="16" type="primary">LOC112693250</name>
</gene>
<keyword evidence="6 13" id="KW-0479">Metal-binding</keyword>
<dbReference type="InterPro" id="IPR050476">
    <property type="entry name" value="Insect_CytP450_Detox"/>
</dbReference>
<evidence type="ECO:0000256" key="12">
    <source>
        <dbReference type="ARBA" id="ARBA00023136"/>
    </source>
</evidence>
<dbReference type="PANTHER" id="PTHR24292">
    <property type="entry name" value="CYTOCHROME P450"/>
    <property type="match status" value="1"/>
</dbReference>
<organism evidence="15 16">
    <name type="scientific">Sipha flava</name>
    <name type="common">yellow sugarcane aphid</name>
    <dbReference type="NCBI Taxonomy" id="143950"/>
    <lineage>
        <taxon>Eukaryota</taxon>
        <taxon>Metazoa</taxon>
        <taxon>Ecdysozoa</taxon>
        <taxon>Arthropoda</taxon>
        <taxon>Hexapoda</taxon>
        <taxon>Insecta</taxon>
        <taxon>Pterygota</taxon>
        <taxon>Neoptera</taxon>
        <taxon>Paraneoptera</taxon>
        <taxon>Hemiptera</taxon>
        <taxon>Sternorrhyncha</taxon>
        <taxon>Aphidomorpha</taxon>
        <taxon>Aphidoidea</taxon>
        <taxon>Aphididae</taxon>
        <taxon>Sipha</taxon>
    </lineage>
</organism>
<dbReference type="PRINTS" id="PR00385">
    <property type="entry name" value="P450"/>
</dbReference>
<keyword evidence="5 13" id="KW-0349">Heme</keyword>
<evidence type="ECO:0000256" key="14">
    <source>
        <dbReference type="RuleBase" id="RU000461"/>
    </source>
</evidence>
<dbReference type="RefSeq" id="XP_025424018.1">
    <property type="nucleotide sequence ID" value="XM_025568233.1"/>
</dbReference>
<dbReference type="GO" id="GO:0004497">
    <property type="term" value="F:monooxygenase activity"/>
    <property type="evidence" value="ECO:0007669"/>
    <property type="project" value="UniProtKB-KW"/>
</dbReference>
<dbReference type="AlphaFoldDB" id="A0A8B8GLU1"/>
<dbReference type="PANTHER" id="PTHR24292:SF54">
    <property type="entry name" value="CYP9F3-RELATED"/>
    <property type="match status" value="1"/>
</dbReference>
<dbReference type="Pfam" id="PF00067">
    <property type="entry name" value="p450"/>
    <property type="match status" value="1"/>
</dbReference>
<keyword evidence="7" id="KW-0256">Endoplasmic reticulum</keyword>
<dbReference type="SUPFAM" id="SSF48264">
    <property type="entry name" value="Cytochrome P450"/>
    <property type="match status" value="1"/>
</dbReference>
<keyword evidence="12" id="KW-0472">Membrane</keyword>
<evidence type="ECO:0000256" key="1">
    <source>
        <dbReference type="ARBA" id="ARBA00001971"/>
    </source>
</evidence>
<protein>
    <submittedName>
        <fullName evidence="16">Probable cytochrome P450 6a13 isoform X1</fullName>
    </submittedName>
</protein>
<evidence type="ECO:0000256" key="8">
    <source>
        <dbReference type="ARBA" id="ARBA00022848"/>
    </source>
</evidence>
<comment type="similarity">
    <text evidence="4 14">Belongs to the cytochrome P450 family.</text>
</comment>
<keyword evidence="9 14" id="KW-0560">Oxidoreductase</keyword>
<dbReference type="PRINTS" id="PR00463">
    <property type="entry name" value="EP450I"/>
</dbReference>
<evidence type="ECO:0000256" key="5">
    <source>
        <dbReference type="ARBA" id="ARBA00022617"/>
    </source>
</evidence>
<dbReference type="InterPro" id="IPR036396">
    <property type="entry name" value="Cyt_P450_sf"/>
</dbReference>
<dbReference type="GO" id="GO:0020037">
    <property type="term" value="F:heme binding"/>
    <property type="evidence" value="ECO:0007669"/>
    <property type="project" value="InterPro"/>
</dbReference>
<keyword evidence="15" id="KW-1185">Reference proteome</keyword>
<reference evidence="16" key="1">
    <citation type="submission" date="2025-08" db="UniProtKB">
        <authorList>
            <consortium name="RefSeq"/>
        </authorList>
    </citation>
    <scope>IDENTIFICATION</scope>
    <source>
        <tissue evidence="16">Whole body</tissue>
    </source>
</reference>
<dbReference type="SMR" id="A0A8B8GLU1"/>
<evidence type="ECO:0000313" key="15">
    <source>
        <dbReference type="Proteomes" id="UP000694846"/>
    </source>
</evidence>